<keyword evidence="2" id="KW-1185">Reference proteome</keyword>
<dbReference type="KEGG" id="apln:112905389"/>
<reference evidence="3" key="1">
    <citation type="submission" date="2025-08" db="UniProtKB">
        <authorList>
            <consortium name="RefSeq"/>
        </authorList>
    </citation>
    <scope>IDENTIFICATION</scope>
    <source>
        <tissue evidence="3">Entire body</tissue>
    </source>
</reference>
<sequence>MEDKRINQFYPQHWTNSAGANSSQAVSSGDGRLSVSDGRERLEAIAATNSSNVQKSWTFLEMQISIEQHHWGRVVGMPVMGERGWTRLQSQRWTNSADSSQPVSSGEDLWGALDGRERNDCNHNVGPSLQIPVNQSLQEIILGMPWMGEKELIAITTEDLHQSGVLRECRVERSTSSFEGSNARDLGISGILSLGNFGTRITSSPELWISKSSKSIVLEILGFVFRCFQDLVSRNFQISCIGDFLVRNRTLQNPGLVPDGLRITKYFALDLVGVKNLFLSFLTFK</sequence>
<evidence type="ECO:0000256" key="1">
    <source>
        <dbReference type="SAM" id="MobiDB-lite"/>
    </source>
</evidence>
<protein>
    <submittedName>
        <fullName evidence="3">Uncharacterized protein LOC112905389</fullName>
    </submittedName>
</protein>
<dbReference type="RefSeq" id="XP_025833493.1">
    <property type="nucleotide sequence ID" value="XM_025977708.1"/>
</dbReference>
<feature type="region of interest" description="Disordered" evidence="1">
    <location>
        <begin position="14"/>
        <end position="34"/>
    </location>
</feature>
<name>A0A7F5RBZ6_AGRPL</name>
<feature type="compositionally biased region" description="Polar residues" evidence="1">
    <location>
        <begin position="14"/>
        <end position="27"/>
    </location>
</feature>
<dbReference type="AlphaFoldDB" id="A0A7F5RBZ6"/>
<dbReference type="GeneID" id="112905389"/>
<evidence type="ECO:0000313" key="2">
    <source>
        <dbReference type="Proteomes" id="UP000192223"/>
    </source>
</evidence>
<gene>
    <name evidence="3" type="primary">LOC112905389</name>
</gene>
<dbReference type="Proteomes" id="UP000192223">
    <property type="component" value="Unplaced"/>
</dbReference>
<dbReference type="InParanoid" id="A0A7F5RBZ6"/>
<proteinExistence type="predicted"/>
<accession>A0A7F5RBZ6</accession>
<organism evidence="2 3">
    <name type="scientific">Agrilus planipennis</name>
    <name type="common">Emerald ash borer</name>
    <name type="synonym">Agrilus marcopoli</name>
    <dbReference type="NCBI Taxonomy" id="224129"/>
    <lineage>
        <taxon>Eukaryota</taxon>
        <taxon>Metazoa</taxon>
        <taxon>Ecdysozoa</taxon>
        <taxon>Arthropoda</taxon>
        <taxon>Hexapoda</taxon>
        <taxon>Insecta</taxon>
        <taxon>Pterygota</taxon>
        <taxon>Neoptera</taxon>
        <taxon>Endopterygota</taxon>
        <taxon>Coleoptera</taxon>
        <taxon>Polyphaga</taxon>
        <taxon>Elateriformia</taxon>
        <taxon>Buprestoidea</taxon>
        <taxon>Buprestidae</taxon>
        <taxon>Agrilinae</taxon>
        <taxon>Agrilus</taxon>
    </lineage>
</organism>
<evidence type="ECO:0000313" key="3">
    <source>
        <dbReference type="RefSeq" id="XP_025833493.1"/>
    </source>
</evidence>